<organism evidence="1 2">
    <name type="scientific">Sphingomonas cynarae</name>
    <dbReference type="NCBI Taxonomy" id="930197"/>
    <lineage>
        <taxon>Bacteria</taxon>
        <taxon>Pseudomonadati</taxon>
        <taxon>Pseudomonadota</taxon>
        <taxon>Alphaproteobacteria</taxon>
        <taxon>Sphingomonadales</taxon>
        <taxon>Sphingomonadaceae</taxon>
        <taxon>Sphingomonas</taxon>
    </lineage>
</organism>
<evidence type="ECO:0008006" key="3">
    <source>
        <dbReference type="Google" id="ProtNLM"/>
    </source>
</evidence>
<dbReference type="EMBL" id="BAABBF010000003">
    <property type="protein sequence ID" value="GAA3707279.1"/>
    <property type="molecule type" value="Genomic_DNA"/>
</dbReference>
<reference evidence="2" key="1">
    <citation type="journal article" date="2019" name="Int. J. Syst. Evol. Microbiol.">
        <title>The Global Catalogue of Microorganisms (GCM) 10K type strain sequencing project: providing services to taxonomists for standard genome sequencing and annotation.</title>
        <authorList>
            <consortium name="The Broad Institute Genomics Platform"/>
            <consortium name="The Broad Institute Genome Sequencing Center for Infectious Disease"/>
            <person name="Wu L."/>
            <person name="Ma J."/>
        </authorList>
    </citation>
    <scope>NUCLEOTIDE SEQUENCE [LARGE SCALE GENOMIC DNA]</scope>
    <source>
        <strain evidence="2">JCM 17498</strain>
    </source>
</reference>
<dbReference type="Proteomes" id="UP001500523">
    <property type="component" value="Unassembled WGS sequence"/>
</dbReference>
<accession>A0ABP7DPG1</accession>
<keyword evidence="2" id="KW-1185">Reference proteome</keyword>
<evidence type="ECO:0000313" key="2">
    <source>
        <dbReference type="Proteomes" id="UP001500523"/>
    </source>
</evidence>
<protein>
    <recommendedName>
        <fullName evidence="3">Flagellar protein FlgN</fullName>
    </recommendedName>
</protein>
<proteinExistence type="predicted"/>
<evidence type="ECO:0000313" key="1">
    <source>
        <dbReference type="EMBL" id="GAA3707279.1"/>
    </source>
</evidence>
<sequence>MWIDLVDAIGSLAKLVDEENDRLTMPVNHPDLPGIVAAKARLAGQVEAESARLAREQPDWLATLAPEDQDKVRELIDLLMRRLTINANLLDRRLRLCDDLMGAIAAEAQRLTGARSTVYGVRGTLRMSEQAAPISVNSQY</sequence>
<comment type="caution">
    <text evidence="1">The sequence shown here is derived from an EMBL/GenBank/DDBJ whole genome shotgun (WGS) entry which is preliminary data.</text>
</comment>
<dbReference type="RefSeq" id="WP_344692826.1">
    <property type="nucleotide sequence ID" value="NZ_BAABBF010000003.1"/>
</dbReference>
<gene>
    <name evidence="1" type="ORF">GCM10022268_15880</name>
</gene>
<name>A0ABP7DPG1_9SPHN</name>